<evidence type="ECO:0000256" key="1">
    <source>
        <dbReference type="SAM" id="MobiDB-lite"/>
    </source>
</evidence>
<organism evidence="3 4">
    <name type="scientific">Mauremys mutica</name>
    <name type="common">yellowpond turtle</name>
    <dbReference type="NCBI Taxonomy" id="74926"/>
    <lineage>
        <taxon>Eukaryota</taxon>
        <taxon>Metazoa</taxon>
        <taxon>Chordata</taxon>
        <taxon>Craniata</taxon>
        <taxon>Vertebrata</taxon>
        <taxon>Euteleostomi</taxon>
        <taxon>Archelosauria</taxon>
        <taxon>Testudinata</taxon>
        <taxon>Testudines</taxon>
        <taxon>Cryptodira</taxon>
        <taxon>Durocryptodira</taxon>
        <taxon>Testudinoidea</taxon>
        <taxon>Geoemydidae</taxon>
        <taxon>Geoemydinae</taxon>
        <taxon>Mauremys</taxon>
    </lineage>
</organism>
<protein>
    <submittedName>
        <fullName evidence="3">Uncharacterized protein</fullName>
    </submittedName>
</protein>
<feature type="chain" id="PRO_5039305352" evidence="2">
    <location>
        <begin position="19"/>
        <end position="111"/>
    </location>
</feature>
<proteinExistence type="predicted"/>
<dbReference type="Proteomes" id="UP000827986">
    <property type="component" value="Unassembled WGS sequence"/>
</dbReference>
<sequence>MILGIATTGLVLVSTILGDRTEMCVPDTEPLKSVVAGSSPMSGGSEEDFKLERQGQRCLLSYRLSSWMRKGDAENHSTLPVSFTTKGERFPHGLIIPWPSAELGMRKEMSP</sequence>
<comment type="caution">
    <text evidence="3">The sequence shown here is derived from an EMBL/GenBank/DDBJ whole genome shotgun (WGS) entry which is preliminary data.</text>
</comment>
<dbReference type="EMBL" id="JAHDVG010000482">
    <property type="protein sequence ID" value="KAH1173327.1"/>
    <property type="molecule type" value="Genomic_DNA"/>
</dbReference>
<accession>A0A9D3X5S1</accession>
<reference evidence="3" key="1">
    <citation type="submission" date="2021-09" db="EMBL/GenBank/DDBJ databases">
        <title>The genome of Mauremys mutica provides insights into the evolution of semi-aquatic lifestyle.</title>
        <authorList>
            <person name="Gong S."/>
            <person name="Gao Y."/>
        </authorList>
    </citation>
    <scope>NUCLEOTIDE SEQUENCE</scope>
    <source>
        <strain evidence="3">MM-2020</strain>
        <tissue evidence="3">Muscle</tissue>
    </source>
</reference>
<feature type="signal peptide" evidence="2">
    <location>
        <begin position="1"/>
        <end position="18"/>
    </location>
</feature>
<keyword evidence="4" id="KW-1185">Reference proteome</keyword>
<evidence type="ECO:0000313" key="3">
    <source>
        <dbReference type="EMBL" id="KAH1173327.1"/>
    </source>
</evidence>
<dbReference type="AlphaFoldDB" id="A0A9D3X5S1"/>
<evidence type="ECO:0000256" key="2">
    <source>
        <dbReference type="SAM" id="SignalP"/>
    </source>
</evidence>
<keyword evidence="2" id="KW-0732">Signal</keyword>
<evidence type="ECO:0000313" key="4">
    <source>
        <dbReference type="Proteomes" id="UP000827986"/>
    </source>
</evidence>
<feature type="region of interest" description="Disordered" evidence="1">
    <location>
        <begin position="31"/>
        <end position="50"/>
    </location>
</feature>
<gene>
    <name evidence="3" type="ORF">KIL84_017166</name>
</gene>
<name>A0A9D3X5S1_9SAUR</name>